<evidence type="ECO:0000313" key="1">
    <source>
        <dbReference type="EMBL" id="KAI4820386.1"/>
    </source>
</evidence>
<organism evidence="1 2">
    <name type="scientific">Chaenocephalus aceratus</name>
    <name type="common">Blackfin icefish</name>
    <name type="synonym">Chaenichthys aceratus</name>
    <dbReference type="NCBI Taxonomy" id="36190"/>
    <lineage>
        <taxon>Eukaryota</taxon>
        <taxon>Metazoa</taxon>
        <taxon>Chordata</taxon>
        <taxon>Craniata</taxon>
        <taxon>Vertebrata</taxon>
        <taxon>Euteleostomi</taxon>
        <taxon>Actinopterygii</taxon>
        <taxon>Neopterygii</taxon>
        <taxon>Teleostei</taxon>
        <taxon>Neoteleostei</taxon>
        <taxon>Acanthomorphata</taxon>
        <taxon>Eupercaria</taxon>
        <taxon>Perciformes</taxon>
        <taxon>Notothenioidei</taxon>
        <taxon>Channichthyidae</taxon>
        <taxon>Chaenocephalus</taxon>
    </lineage>
</organism>
<dbReference type="Proteomes" id="UP001057452">
    <property type="component" value="Chromosome 9"/>
</dbReference>
<dbReference type="EMBL" id="CM043793">
    <property type="protein sequence ID" value="KAI4820386.1"/>
    <property type="molecule type" value="Genomic_DNA"/>
</dbReference>
<gene>
    <name evidence="1" type="ORF">KUCAC02_028366</name>
</gene>
<reference evidence="1" key="1">
    <citation type="submission" date="2022-05" db="EMBL/GenBank/DDBJ databases">
        <title>Chromosome-level genome of Chaenocephalus aceratus.</title>
        <authorList>
            <person name="Park H."/>
        </authorList>
    </citation>
    <scope>NUCLEOTIDE SEQUENCE</scope>
    <source>
        <strain evidence="1">KU_202001</strain>
    </source>
</reference>
<name>A0ACB9X3E8_CHAAC</name>
<sequence>TKRGNRDRASDRLYREAEGDSLRDLSRQLVHSSLKHFCTKRLTAEAAAFSSLKAGLFFDLARNKVFTFPECTTMDG</sequence>
<accession>A0ACB9X3E8</accession>
<proteinExistence type="predicted"/>
<feature type="non-terminal residue" evidence="1">
    <location>
        <position position="1"/>
    </location>
</feature>
<keyword evidence="2" id="KW-1185">Reference proteome</keyword>
<comment type="caution">
    <text evidence="1">The sequence shown here is derived from an EMBL/GenBank/DDBJ whole genome shotgun (WGS) entry which is preliminary data.</text>
</comment>
<evidence type="ECO:0000313" key="2">
    <source>
        <dbReference type="Proteomes" id="UP001057452"/>
    </source>
</evidence>
<protein>
    <submittedName>
        <fullName evidence="1">Uncharacterized protein</fullName>
    </submittedName>
</protein>